<name>A0AAJ1WFP2_9MICC</name>
<evidence type="ECO:0000313" key="4">
    <source>
        <dbReference type="Proteomes" id="UP001239267"/>
    </source>
</evidence>
<dbReference type="Gene3D" id="3.40.50.300">
    <property type="entry name" value="P-loop containing nucleotide triphosphate hydrolases"/>
    <property type="match status" value="1"/>
</dbReference>
<dbReference type="SUPFAM" id="SSF52540">
    <property type="entry name" value="P-loop containing nucleoside triphosphate hydrolases"/>
    <property type="match status" value="1"/>
</dbReference>
<dbReference type="GO" id="GO:0051782">
    <property type="term" value="P:negative regulation of cell division"/>
    <property type="evidence" value="ECO:0007669"/>
    <property type="project" value="TreeGrafter"/>
</dbReference>
<evidence type="ECO:0000313" key="3">
    <source>
        <dbReference type="EMBL" id="MDQ0146217.1"/>
    </source>
</evidence>
<dbReference type="InterPro" id="IPR059050">
    <property type="entry name" value="Rv3660c_N"/>
</dbReference>
<dbReference type="Pfam" id="PF26563">
    <property type="entry name" value="Rv3660c_N"/>
    <property type="match status" value="1"/>
</dbReference>
<dbReference type="GO" id="GO:0005524">
    <property type="term" value="F:ATP binding"/>
    <property type="evidence" value="ECO:0007669"/>
    <property type="project" value="TreeGrafter"/>
</dbReference>
<dbReference type="InterPro" id="IPR050625">
    <property type="entry name" value="ParA/MinD_ATPase"/>
</dbReference>
<dbReference type="PANTHER" id="PTHR43384">
    <property type="entry name" value="SEPTUM SITE-DETERMINING PROTEIN MIND HOMOLOG, CHLOROPLASTIC-RELATED"/>
    <property type="match status" value="1"/>
</dbReference>
<protein>
    <submittedName>
        <fullName evidence="3">Secretion/DNA translocation related CpaE-like protein</fullName>
    </submittedName>
</protein>
<accession>A0AAJ1WFP2</accession>
<dbReference type="EMBL" id="JAUSTB010000005">
    <property type="protein sequence ID" value="MDQ0146217.1"/>
    <property type="molecule type" value="Genomic_DNA"/>
</dbReference>
<feature type="domain" description="Rv3660c-like CheY-like N-terminal" evidence="2">
    <location>
        <begin position="65"/>
        <end position="167"/>
    </location>
</feature>
<dbReference type="PANTHER" id="PTHR43384:SF11">
    <property type="entry name" value="SEPTUM SITE DETERMINING PROTEIN"/>
    <property type="match status" value="1"/>
</dbReference>
<keyword evidence="4" id="KW-1185">Reference proteome</keyword>
<dbReference type="GO" id="GO:0005829">
    <property type="term" value="C:cytosol"/>
    <property type="evidence" value="ECO:0007669"/>
    <property type="project" value="TreeGrafter"/>
</dbReference>
<gene>
    <name evidence="3" type="ORF">J2T23_002110</name>
</gene>
<sequence length="408" mass="41872">MSRHQLNAPHPGPDQATDSFRRAPGRGAPARAPSQDNPAAGAPWLPDSSHPDGSAPDGAGEVLLVTSSAVLRSEVERIVAAAGSRLRAVPDAVEGGRYWDAASAVLVGSDVRELPPRRRTPAVLVGLDGEGDSLWHLAAALGAERVAVLPDAAAWLADHLSRSRSPGPGGLVLGITGGCGGAGATTAAIWIAQAAAGLGVRVLLVDGDPWGGGLELALAAEETPGLRWPDLAEARGSIDPLQLADSLPVAGGFSFLSWPATREQPSPVAAAASAGVLDAARRGYELVVVDVGRGAEPLRTVAWDCDRIMVVVPAQLKAAVAAVRLLQEIPPVEAALLVRGRTGAALDSSLIADAVGLPVQGRMPELRAVPGAMESGRLLEFGKRRAIRHFGATVLDWLGEDLQAGDVA</sequence>
<evidence type="ECO:0000256" key="1">
    <source>
        <dbReference type="SAM" id="MobiDB-lite"/>
    </source>
</evidence>
<feature type="region of interest" description="Disordered" evidence="1">
    <location>
        <begin position="1"/>
        <end position="60"/>
    </location>
</feature>
<dbReference type="Proteomes" id="UP001239267">
    <property type="component" value="Unassembled WGS sequence"/>
</dbReference>
<dbReference type="NCBIfam" id="TIGR03815">
    <property type="entry name" value="CpaE_hom_Actino"/>
    <property type="match status" value="1"/>
</dbReference>
<dbReference type="GO" id="GO:0016887">
    <property type="term" value="F:ATP hydrolysis activity"/>
    <property type="evidence" value="ECO:0007669"/>
    <property type="project" value="TreeGrafter"/>
</dbReference>
<reference evidence="3 4" key="1">
    <citation type="submission" date="2023-07" db="EMBL/GenBank/DDBJ databases">
        <title>Sorghum-associated microbial communities from plants grown in Nebraska, USA.</title>
        <authorList>
            <person name="Schachtman D."/>
        </authorList>
    </citation>
    <scope>NUCLEOTIDE SEQUENCE [LARGE SCALE GENOMIC DNA]</scope>
    <source>
        <strain evidence="3 4">DS1001</strain>
    </source>
</reference>
<dbReference type="AlphaFoldDB" id="A0AAJ1WFP2"/>
<dbReference type="InterPro" id="IPR022521">
    <property type="entry name" value="Rv3660c"/>
</dbReference>
<comment type="caution">
    <text evidence="3">The sequence shown here is derived from an EMBL/GenBank/DDBJ whole genome shotgun (WGS) entry which is preliminary data.</text>
</comment>
<evidence type="ECO:0000259" key="2">
    <source>
        <dbReference type="Pfam" id="PF26563"/>
    </source>
</evidence>
<dbReference type="InterPro" id="IPR027417">
    <property type="entry name" value="P-loop_NTPase"/>
</dbReference>
<proteinExistence type="predicted"/>
<dbReference type="GO" id="GO:0009898">
    <property type="term" value="C:cytoplasmic side of plasma membrane"/>
    <property type="evidence" value="ECO:0007669"/>
    <property type="project" value="TreeGrafter"/>
</dbReference>
<organism evidence="3 4">
    <name type="scientific">Pseudarthrobacter niigatensis</name>
    <dbReference type="NCBI Taxonomy" id="369935"/>
    <lineage>
        <taxon>Bacteria</taxon>
        <taxon>Bacillati</taxon>
        <taxon>Actinomycetota</taxon>
        <taxon>Actinomycetes</taxon>
        <taxon>Micrococcales</taxon>
        <taxon>Micrococcaceae</taxon>
        <taxon>Pseudarthrobacter</taxon>
    </lineage>
</organism>